<protein>
    <submittedName>
        <fullName evidence="2">Uncharacterized protein</fullName>
    </submittedName>
</protein>
<feature type="region of interest" description="Disordered" evidence="1">
    <location>
        <begin position="1"/>
        <end position="73"/>
    </location>
</feature>
<proteinExistence type="predicted"/>
<gene>
    <name evidence="2" type="ORF">F2Q70_00013708</name>
</gene>
<evidence type="ECO:0000256" key="1">
    <source>
        <dbReference type="SAM" id="MobiDB-lite"/>
    </source>
</evidence>
<organism evidence="2">
    <name type="scientific">Brassica cretica</name>
    <name type="common">Mustard</name>
    <dbReference type="NCBI Taxonomy" id="69181"/>
    <lineage>
        <taxon>Eukaryota</taxon>
        <taxon>Viridiplantae</taxon>
        <taxon>Streptophyta</taxon>
        <taxon>Embryophyta</taxon>
        <taxon>Tracheophyta</taxon>
        <taxon>Spermatophyta</taxon>
        <taxon>Magnoliopsida</taxon>
        <taxon>eudicotyledons</taxon>
        <taxon>Gunneridae</taxon>
        <taxon>Pentapetalae</taxon>
        <taxon>rosids</taxon>
        <taxon>malvids</taxon>
        <taxon>Brassicales</taxon>
        <taxon>Brassicaceae</taxon>
        <taxon>Brassiceae</taxon>
        <taxon>Brassica</taxon>
    </lineage>
</organism>
<reference evidence="2" key="1">
    <citation type="submission" date="2019-12" db="EMBL/GenBank/DDBJ databases">
        <title>Genome sequencing and annotation of Brassica cretica.</title>
        <authorList>
            <person name="Studholme D.J."/>
            <person name="Sarris P.F."/>
        </authorList>
    </citation>
    <scope>NUCLEOTIDE SEQUENCE</scope>
    <source>
        <strain evidence="2">PFS-102/07</strain>
        <tissue evidence="2">Leaf</tissue>
    </source>
</reference>
<feature type="compositionally biased region" description="Basic and acidic residues" evidence="1">
    <location>
        <begin position="57"/>
        <end position="68"/>
    </location>
</feature>
<name>A0A8S9M5X7_BRACR</name>
<comment type="caution">
    <text evidence="2">The sequence shown here is derived from an EMBL/GenBank/DDBJ whole genome shotgun (WGS) entry which is preliminary data.</text>
</comment>
<sequence length="108" mass="11921">MKQENQGNGEGSRLKTTRREDGRDGATGVGAGAQVAFIRPSPEQSRVDQSQRVTTQETREEGEIKSNGDDDVTLPSVEFQIELAKTHAEGTEVIMEATEEERGLRFKE</sequence>
<feature type="compositionally biased region" description="Polar residues" evidence="1">
    <location>
        <begin position="42"/>
        <end position="56"/>
    </location>
</feature>
<dbReference type="EMBL" id="QGKY02000089">
    <property type="protein sequence ID" value="KAF2613321.1"/>
    <property type="molecule type" value="Genomic_DNA"/>
</dbReference>
<dbReference type="AlphaFoldDB" id="A0A8S9M5X7"/>
<evidence type="ECO:0000313" key="2">
    <source>
        <dbReference type="EMBL" id="KAF2613321.1"/>
    </source>
</evidence>
<accession>A0A8S9M5X7</accession>